<proteinExistence type="predicted"/>
<keyword evidence="1" id="KW-1133">Transmembrane helix</keyword>
<sequence>MRAWILNCQGKSQMKFILLVARECLKLQAWRMVYSDEDLRLTSNFIYYAFNVLYILLIIMFKLQSKPIGEV</sequence>
<accession>A0AAN7FR60</accession>
<name>A0AAN7FR60_QUERU</name>
<feature type="transmembrane region" description="Helical" evidence="1">
    <location>
        <begin position="45"/>
        <end position="63"/>
    </location>
</feature>
<evidence type="ECO:0000313" key="3">
    <source>
        <dbReference type="Proteomes" id="UP001324115"/>
    </source>
</evidence>
<dbReference type="Proteomes" id="UP001324115">
    <property type="component" value="Unassembled WGS sequence"/>
</dbReference>
<keyword evidence="1" id="KW-0812">Transmembrane</keyword>
<comment type="caution">
    <text evidence="2">The sequence shown here is derived from an EMBL/GenBank/DDBJ whole genome shotgun (WGS) entry which is preliminary data.</text>
</comment>
<gene>
    <name evidence="2" type="ORF">RGQ29_013641</name>
</gene>
<protein>
    <submittedName>
        <fullName evidence="2">Uncharacterized protein</fullName>
    </submittedName>
</protein>
<evidence type="ECO:0000256" key="1">
    <source>
        <dbReference type="SAM" id="Phobius"/>
    </source>
</evidence>
<organism evidence="2 3">
    <name type="scientific">Quercus rubra</name>
    <name type="common">Northern red oak</name>
    <name type="synonym">Quercus borealis</name>
    <dbReference type="NCBI Taxonomy" id="3512"/>
    <lineage>
        <taxon>Eukaryota</taxon>
        <taxon>Viridiplantae</taxon>
        <taxon>Streptophyta</taxon>
        <taxon>Embryophyta</taxon>
        <taxon>Tracheophyta</taxon>
        <taxon>Spermatophyta</taxon>
        <taxon>Magnoliopsida</taxon>
        <taxon>eudicotyledons</taxon>
        <taxon>Gunneridae</taxon>
        <taxon>Pentapetalae</taxon>
        <taxon>rosids</taxon>
        <taxon>fabids</taxon>
        <taxon>Fagales</taxon>
        <taxon>Fagaceae</taxon>
        <taxon>Quercus</taxon>
    </lineage>
</organism>
<reference evidence="2 3" key="1">
    <citation type="journal article" date="2023" name="G3 (Bethesda)">
        <title>A haplotype-resolved chromosome-scale genome for Quercus rubra L. provides insights into the genetics of adaptive traits for red oak species.</title>
        <authorList>
            <person name="Kapoor B."/>
            <person name="Jenkins J."/>
            <person name="Schmutz J."/>
            <person name="Zhebentyayeva T."/>
            <person name="Kuelheim C."/>
            <person name="Coggeshall M."/>
            <person name="Heim C."/>
            <person name="Lasky J.R."/>
            <person name="Leites L."/>
            <person name="Islam-Faridi N."/>
            <person name="Romero-Severson J."/>
            <person name="DeLeo V.L."/>
            <person name="Lucas S.M."/>
            <person name="Lazic D."/>
            <person name="Gailing O."/>
            <person name="Carlson J."/>
            <person name="Staton M."/>
        </authorList>
    </citation>
    <scope>NUCLEOTIDE SEQUENCE [LARGE SCALE GENOMIC DNA]</scope>
    <source>
        <strain evidence="2">Pseudo-F2</strain>
    </source>
</reference>
<keyword evidence="3" id="KW-1185">Reference proteome</keyword>
<evidence type="ECO:0000313" key="2">
    <source>
        <dbReference type="EMBL" id="KAK4595281.1"/>
    </source>
</evidence>
<dbReference type="AlphaFoldDB" id="A0AAN7FR60"/>
<dbReference type="EMBL" id="JAXUIC010000003">
    <property type="protein sequence ID" value="KAK4595281.1"/>
    <property type="molecule type" value="Genomic_DNA"/>
</dbReference>
<keyword evidence="1" id="KW-0472">Membrane</keyword>